<proteinExistence type="predicted"/>
<dbReference type="PANTHER" id="PTHR45348">
    <property type="entry name" value="HYPOTHETICAL OXIDOREDUCTASE (EUROFUNG)"/>
    <property type="match status" value="1"/>
</dbReference>
<reference evidence="3" key="1">
    <citation type="submission" date="2020-06" db="EMBL/GenBank/DDBJ databases">
        <authorList>
            <person name="Onetto C."/>
        </authorList>
    </citation>
    <scope>NUCLEOTIDE SEQUENCE</scope>
</reference>
<dbReference type="AlphaFoldDB" id="A0A9N8PTP1"/>
<dbReference type="PANTHER" id="PTHR45348:SF5">
    <property type="entry name" value="OXIDOREDUCTASE, PUTATIVE (AFU_ORTHOLOGUE AFUA_8G01420)-RELATED"/>
    <property type="match status" value="1"/>
</dbReference>
<dbReference type="Proteomes" id="UP000745764">
    <property type="component" value="Unassembled WGS sequence"/>
</dbReference>
<comment type="caution">
    <text evidence="3">The sequence shown here is derived from an EMBL/GenBank/DDBJ whole genome shotgun (WGS) entry which is preliminary data.</text>
</comment>
<dbReference type="EMBL" id="CAINUL010000015">
    <property type="protein sequence ID" value="CAD0112492.1"/>
    <property type="molecule type" value="Genomic_DNA"/>
</dbReference>
<dbReference type="InterPro" id="IPR047122">
    <property type="entry name" value="Trans-enoyl_RdTase-like"/>
</dbReference>
<evidence type="ECO:0000256" key="1">
    <source>
        <dbReference type="ARBA" id="ARBA00023002"/>
    </source>
</evidence>
<protein>
    <recommendedName>
        <fullName evidence="2">Alcohol dehydrogenase-like C-terminal domain-containing protein</fullName>
    </recommendedName>
</protein>
<dbReference type="Pfam" id="PF00107">
    <property type="entry name" value="ADH_zinc_N"/>
    <property type="match status" value="1"/>
</dbReference>
<gene>
    <name evidence="3" type="ORF">AWRI4620_LOCUS6747</name>
</gene>
<dbReference type="Gene3D" id="3.40.50.720">
    <property type="entry name" value="NAD(P)-binding Rossmann-like Domain"/>
    <property type="match status" value="1"/>
</dbReference>
<dbReference type="GO" id="GO:0016651">
    <property type="term" value="F:oxidoreductase activity, acting on NAD(P)H"/>
    <property type="evidence" value="ECO:0007669"/>
    <property type="project" value="InterPro"/>
</dbReference>
<dbReference type="InterPro" id="IPR013149">
    <property type="entry name" value="ADH-like_C"/>
</dbReference>
<sequence>MPMAYYMASIGLFGMLRLPMMWQRSQDEQKAMPLVIYGASGAVGSAAVQLAVNANFHPLVCVAGSGASAIQPLLNSSKGDVVLDYREGAEKLVENMKAALGEQELHYAFDCVSEHGSSANICRVLRKGGHISLVLPSGVKDVPPGFDVNTTMAGNLWAGFKNKSDTHGAMGLAGGKEFGYCYSRLLGHWFSEDKLRVHSPEIIEGGLLGIEKALKNLREGKNHGVKYVVRVRDTPGLE</sequence>
<accession>A0A9N8PTP1</accession>
<dbReference type="SUPFAM" id="SSF51735">
    <property type="entry name" value="NAD(P)-binding Rossmann-fold domains"/>
    <property type="match status" value="1"/>
</dbReference>
<evidence type="ECO:0000313" key="4">
    <source>
        <dbReference type="Proteomes" id="UP000745764"/>
    </source>
</evidence>
<feature type="domain" description="Alcohol dehydrogenase-like C-terminal" evidence="2">
    <location>
        <begin position="42"/>
        <end position="134"/>
    </location>
</feature>
<keyword evidence="1" id="KW-0560">Oxidoreductase</keyword>
<organism evidence="3 4">
    <name type="scientific">Aureobasidium uvarum</name>
    <dbReference type="NCBI Taxonomy" id="2773716"/>
    <lineage>
        <taxon>Eukaryota</taxon>
        <taxon>Fungi</taxon>
        <taxon>Dikarya</taxon>
        <taxon>Ascomycota</taxon>
        <taxon>Pezizomycotina</taxon>
        <taxon>Dothideomycetes</taxon>
        <taxon>Dothideomycetidae</taxon>
        <taxon>Dothideales</taxon>
        <taxon>Saccotheciaceae</taxon>
        <taxon>Aureobasidium</taxon>
    </lineage>
</organism>
<keyword evidence="4" id="KW-1185">Reference proteome</keyword>
<evidence type="ECO:0000313" key="3">
    <source>
        <dbReference type="EMBL" id="CAD0112492.1"/>
    </source>
</evidence>
<dbReference type="OrthoDB" id="3233595at2759"/>
<evidence type="ECO:0000259" key="2">
    <source>
        <dbReference type="Pfam" id="PF00107"/>
    </source>
</evidence>
<dbReference type="InterPro" id="IPR036291">
    <property type="entry name" value="NAD(P)-bd_dom_sf"/>
</dbReference>
<name>A0A9N8PTP1_9PEZI</name>